<feature type="region of interest" description="Disordered" evidence="1">
    <location>
        <begin position="72"/>
        <end position="93"/>
    </location>
</feature>
<sequence length="93" mass="10577">MDIGQGARVITAKLMTFSVWELREYTCCCETWMCAEQHTRRLGDTQQIPMRMRNYCSVAVLDCRQRPRVEGALPNVTSTSNGSRVRPGTSILH</sequence>
<evidence type="ECO:0000313" key="2">
    <source>
        <dbReference type="EMBL" id="EPS97187.1"/>
    </source>
</evidence>
<dbReference type="EMBL" id="KE504178">
    <property type="protein sequence ID" value="EPS97187.1"/>
    <property type="molecule type" value="Genomic_DNA"/>
</dbReference>
<dbReference type="HOGENOM" id="CLU_2405308_0_0_1"/>
<organism evidence="2 3">
    <name type="scientific">Fomitopsis schrenkii</name>
    <name type="common">Brown rot fungus</name>
    <dbReference type="NCBI Taxonomy" id="2126942"/>
    <lineage>
        <taxon>Eukaryota</taxon>
        <taxon>Fungi</taxon>
        <taxon>Dikarya</taxon>
        <taxon>Basidiomycota</taxon>
        <taxon>Agaricomycotina</taxon>
        <taxon>Agaricomycetes</taxon>
        <taxon>Polyporales</taxon>
        <taxon>Fomitopsis</taxon>
    </lineage>
</organism>
<dbReference type="AlphaFoldDB" id="S8DX48"/>
<evidence type="ECO:0000256" key="1">
    <source>
        <dbReference type="SAM" id="MobiDB-lite"/>
    </source>
</evidence>
<keyword evidence="3" id="KW-1185">Reference proteome</keyword>
<reference evidence="2 3" key="1">
    <citation type="journal article" date="2012" name="Science">
        <title>The Paleozoic origin of enzymatic lignin decomposition reconstructed from 31 fungal genomes.</title>
        <authorList>
            <person name="Floudas D."/>
            <person name="Binder M."/>
            <person name="Riley R."/>
            <person name="Barry K."/>
            <person name="Blanchette R.A."/>
            <person name="Henrissat B."/>
            <person name="Martinez A.T."/>
            <person name="Otillar R."/>
            <person name="Spatafora J.W."/>
            <person name="Yadav J.S."/>
            <person name="Aerts A."/>
            <person name="Benoit I."/>
            <person name="Boyd A."/>
            <person name="Carlson A."/>
            <person name="Copeland A."/>
            <person name="Coutinho P.M."/>
            <person name="de Vries R.P."/>
            <person name="Ferreira P."/>
            <person name="Findley K."/>
            <person name="Foster B."/>
            <person name="Gaskell J."/>
            <person name="Glotzer D."/>
            <person name="Gorecki P."/>
            <person name="Heitman J."/>
            <person name="Hesse C."/>
            <person name="Hori C."/>
            <person name="Igarashi K."/>
            <person name="Jurgens J.A."/>
            <person name="Kallen N."/>
            <person name="Kersten P."/>
            <person name="Kohler A."/>
            <person name="Kuees U."/>
            <person name="Kumar T.K.A."/>
            <person name="Kuo A."/>
            <person name="LaButti K."/>
            <person name="Larrondo L.F."/>
            <person name="Lindquist E."/>
            <person name="Ling A."/>
            <person name="Lombard V."/>
            <person name="Lucas S."/>
            <person name="Lundell T."/>
            <person name="Martin R."/>
            <person name="McLaughlin D.J."/>
            <person name="Morgenstern I."/>
            <person name="Morin E."/>
            <person name="Murat C."/>
            <person name="Nagy L.G."/>
            <person name="Nolan M."/>
            <person name="Ohm R.A."/>
            <person name="Patyshakuliyeva A."/>
            <person name="Rokas A."/>
            <person name="Ruiz-Duenas F.J."/>
            <person name="Sabat G."/>
            <person name="Salamov A."/>
            <person name="Samejima M."/>
            <person name="Schmutz J."/>
            <person name="Slot J.C."/>
            <person name="St John F."/>
            <person name="Stenlid J."/>
            <person name="Sun H."/>
            <person name="Sun S."/>
            <person name="Syed K."/>
            <person name="Tsang A."/>
            <person name="Wiebenga A."/>
            <person name="Young D."/>
            <person name="Pisabarro A."/>
            <person name="Eastwood D.C."/>
            <person name="Martin F."/>
            <person name="Cullen D."/>
            <person name="Grigoriev I.V."/>
            <person name="Hibbett D.S."/>
        </authorList>
    </citation>
    <scope>NUCLEOTIDE SEQUENCE</scope>
    <source>
        <strain evidence="3">FP-58527</strain>
    </source>
</reference>
<accession>S8DX48</accession>
<gene>
    <name evidence="2" type="ORF">FOMPIDRAFT_1025122</name>
</gene>
<dbReference type="Proteomes" id="UP000015241">
    <property type="component" value="Unassembled WGS sequence"/>
</dbReference>
<name>S8DX48_FOMSC</name>
<protein>
    <submittedName>
        <fullName evidence="2">Uncharacterized protein</fullName>
    </submittedName>
</protein>
<feature type="non-terminal residue" evidence="2">
    <location>
        <position position="93"/>
    </location>
</feature>
<dbReference type="InParanoid" id="S8DX48"/>
<proteinExistence type="predicted"/>
<evidence type="ECO:0000313" key="3">
    <source>
        <dbReference type="Proteomes" id="UP000015241"/>
    </source>
</evidence>